<comment type="caution">
    <text evidence="6">The sequence shown here is derived from an EMBL/GenBank/DDBJ whole genome shotgun (WGS) entry which is preliminary data.</text>
</comment>
<dbReference type="InterPro" id="IPR011006">
    <property type="entry name" value="CheY-like_superfamily"/>
</dbReference>
<dbReference type="AlphaFoldDB" id="A0A0C2CWU2"/>
<dbReference type="PANTHER" id="PTHR45138">
    <property type="entry name" value="REGULATORY COMPONENTS OF SENSORY TRANSDUCTION SYSTEM"/>
    <property type="match status" value="1"/>
</dbReference>
<evidence type="ECO:0000256" key="2">
    <source>
        <dbReference type="ARBA" id="ARBA00034247"/>
    </source>
</evidence>
<dbReference type="SMART" id="SM00448">
    <property type="entry name" value="REC"/>
    <property type="match status" value="1"/>
</dbReference>
<keyword evidence="3" id="KW-0597">Phosphoprotein</keyword>
<dbReference type="InterPro" id="IPR000160">
    <property type="entry name" value="GGDEF_dom"/>
</dbReference>
<dbReference type="GO" id="GO:0005886">
    <property type="term" value="C:plasma membrane"/>
    <property type="evidence" value="ECO:0007669"/>
    <property type="project" value="TreeGrafter"/>
</dbReference>
<protein>
    <recommendedName>
        <fullName evidence="1">diguanylate cyclase</fullName>
        <ecNumber evidence="1">2.7.7.65</ecNumber>
    </recommendedName>
</protein>
<reference evidence="6 7" key="1">
    <citation type="submission" date="2014-12" db="EMBL/GenBank/DDBJ databases">
        <title>Genome assembly of Enhygromyxa salina DSM 15201.</title>
        <authorList>
            <person name="Sharma G."/>
            <person name="Subramanian S."/>
        </authorList>
    </citation>
    <scope>NUCLEOTIDE SEQUENCE [LARGE SCALE GENOMIC DNA]</scope>
    <source>
        <strain evidence="6 7">DSM 15201</strain>
    </source>
</reference>
<dbReference type="SUPFAM" id="SSF55073">
    <property type="entry name" value="Nucleotide cyclase"/>
    <property type="match status" value="1"/>
</dbReference>
<comment type="catalytic activity">
    <reaction evidence="2">
        <text>2 GTP = 3',3'-c-di-GMP + 2 diphosphate</text>
        <dbReference type="Rhea" id="RHEA:24898"/>
        <dbReference type="ChEBI" id="CHEBI:33019"/>
        <dbReference type="ChEBI" id="CHEBI:37565"/>
        <dbReference type="ChEBI" id="CHEBI:58805"/>
        <dbReference type="EC" id="2.7.7.65"/>
    </reaction>
</comment>
<dbReference type="GO" id="GO:0043709">
    <property type="term" value="P:cell adhesion involved in single-species biofilm formation"/>
    <property type="evidence" value="ECO:0007669"/>
    <property type="project" value="TreeGrafter"/>
</dbReference>
<dbReference type="Proteomes" id="UP000031599">
    <property type="component" value="Unassembled WGS sequence"/>
</dbReference>
<proteinExistence type="predicted"/>
<dbReference type="EC" id="2.7.7.65" evidence="1"/>
<dbReference type="Pfam" id="PF00072">
    <property type="entry name" value="Response_reg"/>
    <property type="match status" value="1"/>
</dbReference>
<organism evidence="6 7">
    <name type="scientific">Enhygromyxa salina</name>
    <dbReference type="NCBI Taxonomy" id="215803"/>
    <lineage>
        <taxon>Bacteria</taxon>
        <taxon>Pseudomonadati</taxon>
        <taxon>Myxococcota</taxon>
        <taxon>Polyangia</taxon>
        <taxon>Nannocystales</taxon>
        <taxon>Nannocystaceae</taxon>
        <taxon>Enhygromyxa</taxon>
    </lineage>
</organism>
<dbReference type="InterPro" id="IPR050469">
    <property type="entry name" value="Diguanylate_Cyclase"/>
</dbReference>
<dbReference type="InterPro" id="IPR001789">
    <property type="entry name" value="Sig_transdc_resp-reg_receiver"/>
</dbReference>
<dbReference type="InterPro" id="IPR043128">
    <property type="entry name" value="Rev_trsase/Diguanyl_cyclase"/>
</dbReference>
<dbReference type="InterPro" id="IPR029787">
    <property type="entry name" value="Nucleotide_cyclase"/>
</dbReference>
<dbReference type="PANTHER" id="PTHR45138:SF9">
    <property type="entry name" value="DIGUANYLATE CYCLASE DGCM-RELATED"/>
    <property type="match status" value="1"/>
</dbReference>
<evidence type="ECO:0000256" key="3">
    <source>
        <dbReference type="PROSITE-ProRule" id="PRU00169"/>
    </source>
</evidence>
<feature type="domain" description="Response regulatory" evidence="4">
    <location>
        <begin position="1"/>
        <end position="91"/>
    </location>
</feature>
<dbReference type="CDD" id="cd01949">
    <property type="entry name" value="GGDEF"/>
    <property type="match status" value="1"/>
</dbReference>
<dbReference type="Pfam" id="PF00990">
    <property type="entry name" value="GGDEF"/>
    <property type="match status" value="1"/>
</dbReference>
<dbReference type="Gene3D" id="3.40.50.2300">
    <property type="match status" value="1"/>
</dbReference>
<accession>A0A0C2CWU2</accession>
<dbReference type="GO" id="GO:0052621">
    <property type="term" value="F:diguanylate cyclase activity"/>
    <property type="evidence" value="ECO:0007669"/>
    <property type="project" value="UniProtKB-EC"/>
</dbReference>
<evidence type="ECO:0000313" key="6">
    <source>
        <dbReference type="EMBL" id="KIG14090.1"/>
    </source>
</evidence>
<dbReference type="Gene3D" id="3.30.70.270">
    <property type="match status" value="1"/>
</dbReference>
<dbReference type="GO" id="GO:0000160">
    <property type="term" value="P:phosphorelay signal transduction system"/>
    <property type="evidence" value="ECO:0007669"/>
    <property type="project" value="InterPro"/>
</dbReference>
<evidence type="ECO:0000259" key="5">
    <source>
        <dbReference type="PROSITE" id="PS50887"/>
    </source>
</evidence>
<evidence type="ECO:0000256" key="1">
    <source>
        <dbReference type="ARBA" id="ARBA00012528"/>
    </source>
</evidence>
<gene>
    <name evidence="6" type="ORF">DB30_07277</name>
</gene>
<dbReference type="SUPFAM" id="SSF52172">
    <property type="entry name" value="CheY-like"/>
    <property type="match status" value="1"/>
</dbReference>
<name>A0A0C2CWU2_9BACT</name>
<dbReference type="SMART" id="SM00267">
    <property type="entry name" value="GGDEF"/>
    <property type="match status" value="1"/>
</dbReference>
<evidence type="ECO:0000259" key="4">
    <source>
        <dbReference type="PROSITE" id="PS50110"/>
    </source>
</evidence>
<evidence type="ECO:0000313" key="7">
    <source>
        <dbReference type="Proteomes" id="UP000031599"/>
    </source>
</evidence>
<dbReference type="GO" id="GO:1902201">
    <property type="term" value="P:negative regulation of bacterial-type flagellum-dependent cell motility"/>
    <property type="evidence" value="ECO:0007669"/>
    <property type="project" value="TreeGrafter"/>
</dbReference>
<sequence length="279" mass="31054">MTVAHGWTDALRAFDPSSTDLVLMDAVMPNVDGLKLTRLLREQSASYVPMVFLTGLTSKEVREQCINAGADDFLTKPVDPLELRVRLKAMLRIRALTKALEDKSREFERAARTDSLTGVGNRRVFDERIMVELSRATRHQRPLSLLMFDLDHFKAVNDRFGHMAGDQLLALFGQVLRDQLRVTDIPCRYGGEEFMIIAPETTADQAKVLAERVRRVFARSAAELKTGPQTVSVGIAGTDMIEGRPDREVLVLTADAALYRAKGRGRDRVEVGGSWPADG</sequence>
<dbReference type="PROSITE" id="PS50110">
    <property type="entry name" value="RESPONSE_REGULATORY"/>
    <property type="match status" value="1"/>
</dbReference>
<dbReference type="FunFam" id="3.30.70.270:FF:000001">
    <property type="entry name" value="Diguanylate cyclase domain protein"/>
    <property type="match status" value="1"/>
</dbReference>
<feature type="modified residue" description="4-aspartylphosphate" evidence="3">
    <location>
        <position position="25"/>
    </location>
</feature>
<dbReference type="PROSITE" id="PS50887">
    <property type="entry name" value="GGDEF"/>
    <property type="match status" value="1"/>
</dbReference>
<feature type="domain" description="GGDEF" evidence="5">
    <location>
        <begin position="141"/>
        <end position="274"/>
    </location>
</feature>
<dbReference type="EMBL" id="JMCC02000080">
    <property type="protein sequence ID" value="KIG14090.1"/>
    <property type="molecule type" value="Genomic_DNA"/>
</dbReference>
<dbReference type="NCBIfam" id="TIGR00254">
    <property type="entry name" value="GGDEF"/>
    <property type="match status" value="1"/>
</dbReference>